<dbReference type="InParanoid" id="H2XRI6"/>
<dbReference type="EMBL" id="EAAA01000281">
    <property type="status" value="NOT_ANNOTATED_CDS"/>
    <property type="molecule type" value="Genomic_DNA"/>
</dbReference>
<reference evidence="2" key="1">
    <citation type="journal article" date="2002" name="Science">
        <title>The draft genome of Ciona intestinalis: insights into chordate and vertebrate origins.</title>
        <authorList>
            <person name="Dehal P."/>
            <person name="Satou Y."/>
            <person name="Campbell R.K."/>
            <person name="Chapman J."/>
            <person name="Degnan B."/>
            <person name="De Tomaso A."/>
            <person name="Davidson B."/>
            <person name="Di Gregorio A."/>
            <person name="Gelpke M."/>
            <person name="Goodstein D.M."/>
            <person name="Harafuji N."/>
            <person name="Hastings K.E."/>
            <person name="Ho I."/>
            <person name="Hotta K."/>
            <person name="Huang W."/>
            <person name="Kawashima T."/>
            <person name="Lemaire P."/>
            <person name="Martinez D."/>
            <person name="Meinertzhagen I.A."/>
            <person name="Necula S."/>
            <person name="Nonaka M."/>
            <person name="Putnam N."/>
            <person name="Rash S."/>
            <person name="Saiga H."/>
            <person name="Satake M."/>
            <person name="Terry A."/>
            <person name="Yamada L."/>
            <person name="Wang H.G."/>
            <person name="Awazu S."/>
            <person name="Azumi K."/>
            <person name="Boore J."/>
            <person name="Branno M."/>
            <person name="Chin-Bow S."/>
            <person name="DeSantis R."/>
            <person name="Doyle S."/>
            <person name="Francino P."/>
            <person name="Keys D.N."/>
            <person name="Haga S."/>
            <person name="Hayashi H."/>
            <person name="Hino K."/>
            <person name="Imai K.S."/>
            <person name="Inaba K."/>
            <person name="Kano S."/>
            <person name="Kobayashi K."/>
            <person name="Kobayashi M."/>
            <person name="Lee B.I."/>
            <person name="Makabe K.W."/>
            <person name="Manohar C."/>
            <person name="Matassi G."/>
            <person name="Medina M."/>
            <person name="Mochizuki Y."/>
            <person name="Mount S."/>
            <person name="Morishita T."/>
            <person name="Miura S."/>
            <person name="Nakayama A."/>
            <person name="Nishizaka S."/>
            <person name="Nomoto H."/>
            <person name="Ohta F."/>
            <person name="Oishi K."/>
            <person name="Rigoutsos I."/>
            <person name="Sano M."/>
            <person name="Sasaki A."/>
            <person name="Sasakura Y."/>
            <person name="Shoguchi E."/>
            <person name="Shin-i T."/>
            <person name="Spagnuolo A."/>
            <person name="Stainier D."/>
            <person name="Suzuki M.M."/>
            <person name="Tassy O."/>
            <person name="Takatori N."/>
            <person name="Tokuoka M."/>
            <person name="Yagi K."/>
            <person name="Yoshizaki F."/>
            <person name="Wada S."/>
            <person name="Zhang C."/>
            <person name="Hyatt P.D."/>
            <person name="Larimer F."/>
            <person name="Detter C."/>
            <person name="Doggett N."/>
            <person name="Glavina T."/>
            <person name="Hawkins T."/>
            <person name="Richardson P."/>
            <person name="Lucas S."/>
            <person name="Kohara Y."/>
            <person name="Levine M."/>
            <person name="Satoh N."/>
            <person name="Rokhsar D.S."/>
        </authorList>
    </citation>
    <scope>NUCLEOTIDE SEQUENCE [LARGE SCALE GENOMIC DNA]</scope>
</reference>
<dbReference type="Proteomes" id="UP000008144">
    <property type="component" value="Chromosome 1"/>
</dbReference>
<protein>
    <submittedName>
        <fullName evidence="1">Uncharacterized protein</fullName>
    </submittedName>
</protein>
<evidence type="ECO:0000313" key="2">
    <source>
        <dbReference type="Proteomes" id="UP000008144"/>
    </source>
</evidence>
<reference evidence="1" key="3">
    <citation type="submission" date="2025-08" db="UniProtKB">
        <authorList>
            <consortium name="Ensembl"/>
        </authorList>
    </citation>
    <scope>IDENTIFICATION</scope>
</reference>
<dbReference type="AlphaFoldDB" id="H2XRI6"/>
<sequence>MARNTAQDSILVVTAMINHPTMYRDIPQNRTTQVPNLSKIYPVMMIRADEMTEESVKTKVNIFSCFSHSASVCPSRNKFEAGAAYVAGLREPTELLQVELKYPSFSNI</sequence>
<name>H2XRI6_CIOIN</name>
<dbReference type="EMBL" id="EAAA01000280">
    <property type="status" value="NOT_ANNOTATED_CDS"/>
    <property type="molecule type" value="Genomic_DNA"/>
</dbReference>
<keyword evidence="2" id="KW-1185">Reference proteome</keyword>
<accession>H2XRI6</accession>
<reference evidence="1" key="2">
    <citation type="journal article" date="2008" name="Genome Biol.">
        <title>Improved genome assembly and evidence-based global gene model set for the chordate Ciona intestinalis: new insight into intron and operon populations.</title>
        <authorList>
            <person name="Satou Y."/>
            <person name="Mineta K."/>
            <person name="Ogasawara M."/>
            <person name="Sasakura Y."/>
            <person name="Shoguchi E."/>
            <person name="Ueno K."/>
            <person name="Yamada L."/>
            <person name="Matsumoto J."/>
            <person name="Wasserscheid J."/>
            <person name="Dewar K."/>
            <person name="Wiley G.B."/>
            <person name="Macmil S.L."/>
            <person name="Roe B.A."/>
            <person name="Zeller R.W."/>
            <person name="Hastings K.E."/>
            <person name="Lemaire P."/>
            <person name="Lindquist E."/>
            <person name="Endo T."/>
            <person name="Hotta K."/>
            <person name="Inaba K."/>
        </authorList>
    </citation>
    <scope>NUCLEOTIDE SEQUENCE [LARGE SCALE GENOMIC DNA]</scope>
    <source>
        <strain evidence="1">wild type</strain>
    </source>
</reference>
<dbReference type="HOGENOM" id="CLU_2195971_0_0_1"/>
<organism evidence="1 2">
    <name type="scientific">Ciona intestinalis</name>
    <name type="common">Transparent sea squirt</name>
    <name type="synonym">Ascidia intestinalis</name>
    <dbReference type="NCBI Taxonomy" id="7719"/>
    <lineage>
        <taxon>Eukaryota</taxon>
        <taxon>Metazoa</taxon>
        <taxon>Chordata</taxon>
        <taxon>Tunicata</taxon>
        <taxon>Ascidiacea</taxon>
        <taxon>Phlebobranchia</taxon>
        <taxon>Cionidae</taxon>
        <taxon>Ciona</taxon>
    </lineage>
</organism>
<dbReference type="Ensembl" id="ENSCINT00000031204.1">
    <property type="protein sequence ID" value="ENSCINP00000032270.1"/>
    <property type="gene ID" value="ENSCING00000020752.1"/>
</dbReference>
<evidence type="ECO:0000313" key="1">
    <source>
        <dbReference type="Ensembl" id="ENSCINP00000032270.1"/>
    </source>
</evidence>
<proteinExistence type="predicted"/>
<reference evidence="1" key="4">
    <citation type="submission" date="2025-09" db="UniProtKB">
        <authorList>
            <consortium name="Ensembl"/>
        </authorList>
    </citation>
    <scope>IDENTIFICATION</scope>
</reference>